<dbReference type="RefSeq" id="WP_145859035.1">
    <property type="nucleotide sequence ID" value="NZ_RPFW01000006.1"/>
</dbReference>
<keyword evidence="1" id="KW-0732">Signal</keyword>
<dbReference type="InterPro" id="IPR032109">
    <property type="entry name" value="Big_3_5"/>
</dbReference>
<protein>
    <submittedName>
        <fullName evidence="3">Ig-like domain repeat protein</fullName>
    </submittedName>
</protein>
<keyword evidence="4" id="KW-1185">Reference proteome</keyword>
<accession>A0A6P2BXV7</accession>
<organism evidence="3 4">
    <name type="scientific">Trebonia kvetii</name>
    <dbReference type="NCBI Taxonomy" id="2480626"/>
    <lineage>
        <taxon>Bacteria</taxon>
        <taxon>Bacillati</taxon>
        <taxon>Actinomycetota</taxon>
        <taxon>Actinomycetes</taxon>
        <taxon>Streptosporangiales</taxon>
        <taxon>Treboniaceae</taxon>
        <taxon>Trebonia</taxon>
    </lineage>
</organism>
<dbReference type="EMBL" id="RPFW01000006">
    <property type="protein sequence ID" value="TVZ02023.1"/>
    <property type="molecule type" value="Genomic_DNA"/>
</dbReference>
<feature type="chain" id="PRO_5026654046" evidence="1">
    <location>
        <begin position="27"/>
        <end position="613"/>
    </location>
</feature>
<dbReference type="AlphaFoldDB" id="A0A6P2BXV7"/>
<feature type="domain" description="Bacterial Ig-like" evidence="2">
    <location>
        <begin position="523"/>
        <end position="611"/>
    </location>
</feature>
<sequence>MVKLWMSGKALGIALAVVVTAGGATAAAAATGAPAWSALPPGGSFGMPRPLAGIPALGMTAPVSGGLLLSCPSAGNCGAIGAYAAKGPPGVGEKQQAFVVSETNGHWGKPDAVPGIRALNTMGRVSDLRITCSAPGFCEAGGDYVTRLSASSGVKHAFVAQESKGVWGMANTFATSGLSGANGASALEALSCPSAGNCVAGGDYGSAKGTVPFVAVQHNGTWGKPQLIPGMAALLGSLRAVVAVPRVIFCAGSGDCTVIGDYPDNPGHRMDAFIATETGGAWKAATPLPGLAALQSTASTRYTDVDALACDPDGRDCTAAGVITGPQGRMLPFILTKTGGSWGTVTGLPGTGSLNLSNGTGGEVFLACPAQAACTIATTAWATKSPSEPRVLGNSQVYLEAEANGVWGTPRHLGGVTAADAAGAVVTALSCGAPGSCTIGGYSAKAHQLAVPFLAEETGGVWAGGPTRLPLPQATASTSLIGDLSCVAAGYCTATAFDKYPEFSVGKPTAFLIAEGAASSTALTLAKSALTYGAEQAETLTVTVDGPPAATAVVTAGTTTLCTVHLTASGTAGTCTLTAQALKPGSYQLTASYQGSPVYVDSQSAPATLTVRG</sequence>
<dbReference type="Proteomes" id="UP000460272">
    <property type="component" value="Unassembled WGS sequence"/>
</dbReference>
<dbReference type="GO" id="GO:0005975">
    <property type="term" value="P:carbohydrate metabolic process"/>
    <property type="evidence" value="ECO:0007669"/>
    <property type="project" value="UniProtKB-ARBA"/>
</dbReference>
<evidence type="ECO:0000256" key="1">
    <source>
        <dbReference type="SAM" id="SignalP"/>
    </source>
</evidence>
<feature type="signal peptide" evidence="1">
    <location>
        <begin position="1"/>
        <end position="26"/>
    </location>
</feature>
<evidence type="ECO:0000259" key="2">
    <source>
        <dbReference type="Pfam" id="PF16640"/>
    </source>
</evidence>
<reference evidence="3 4" key="1">
    <citation type="submission" date="2018-11" db="EMBL/GenBank/DDBJ databases">
        <title>Trebonia kvetii gen.nov., sp.nov., a novel acidophilic actinobacterium, and proposal of the new actinobacterial family Treboniaceae fam. nov.</title>
        <authorList>
            <person name="Rapoport D."/>
            <person name="Sagova-Mareckova M."/>
            <person name="Sedlacek I."/>
            <person name="Provaznik J."/>
            <person name="Kralova S."/>
            <person name="Pavlinic D."/>
            <person name="Benes V."/>
            <person name="Kopecky J."/>
        </authorList>
    </citation>
    <scope>NUCLEOTIDE SEQUENCE [LARGE SCALE GENOMIC DNA]</scope>
    <source>
        <strain evidence="3 4">15Tr583</strain>
    </source>
</reference>
<name>A0A6P2BXV7_9ACTN</name>
<proteinExistence type="predicted"/>
<evidence type="ECO:0000313" key="4">
    <source>
        <dbReference type="Proteomes" id="UP000460272"/>
    </source>
</evidence>
<dbReference type="Gene3D" id="2.60.40.10">
    <property type="entry name" value="Immunoglobulins"/>
    <property type="match status" value="1"/>
</dbReference>
<comment type="caution">
    <text evidence="3">The sequence shown here is derived from an EMBL/GenBank/DDBJ whole genome shotgun (WGS) entry which is preliminary data.</text>
</comment>
<gene>
    <name evidence="3" type="ORF">EAS64_31890</name>
</gene>
<evidence type="ECO:0000313" key="3">
    <source>
        <dbReference type="EMBL" id="TVZ02023.1"/>
    </source>
</evidence>
<dbReference type="Pfam" id="PF16640">
    <property type="entry name" value="Big_3_5"/>
    <property type="match status" value="1"/>
</dbReference>
<dbReference type="OrthoDB" id="1016457at2"/>
<dbReference type="InterPro" id="IPR013783">
    <property type="entry name" value="Ig-like_fold"/>
</dbReference>